<protein>
    <submittedName>
        <fullName evidence="1">Uncharacterized protein</fullName>
    </submittedName>
</protein>
<dbReference type="Proteomes" id="UP000199365">
    <property type="component" value="Unassembled WGS sequence"/>
</dbReference>
<proteinExistence type="predicted"/>
<organism evidence="1 2">
    <name type="scientific">Paraburkholderia tuberum</name>
    <dbReference type="NCBI Taxonomy" id="157910"/>
    <lineage>
        <taxon>Bacteria</taxon>
        <taxon>Pseudomonadati</taxon>
        <taxon>Pseudomonadota</taxon>
        <taxon>Betaproteobacteria</taxon>
        <taxon>Burkholderiales</taxon>
        <taxon>Burkholderiaceae</taxon>
        <taxon>Paraburkholderia</taxon>
    </lineage>
</organism>
<dbReference type="AlphaFoldDB" id="A0A1H1B1N1"/>
<name>A0A1H1B1N1_9BURK</name>
<reference evidence="2" key="1">
    <citation type="submission" date="2016-10" db="EMBL/GenBank/DDBJ databases">
        <authorList>
            <person name="Varghese N."/>
            <person name="Submissions S."/>
        </authorList>
    </citation>
    <scope>NUCLEOTIDE SEQUENCE [LARGE SCALE GENOMIC DNA]</scope>
    <source>
        <strain evidence="2">DUS833</strain>
    </source>
</reference>
<dbReference type="EMBL" id="FNKX01000001">
    <property type="protein sequence ID" value="SDQ45824.1"/>
    <property type="molecule type" value="Genomic_DNA"/>
</dbReference>
<evidence type="ECO:0000313" key="1">
    <source>
        <dbReference type="EMBL" id="SDQ45824.1"/>
    </source>
</evidence>
<accession>A0A1H1B1N1</accession>
<evidence type="ECO:0000313" key="2">
    <source>
        <dbReference type="Proteomes" id="UP000199365"/>
    </source>
</evidence>
<sequence length="134" mass="15594">MCVYCFLYNDGDVGLTTFGVLRIVLQAWRDIWDDLPDEMALPVCDAKLPTEAGEPANRDNWQTAAQRIADEFFERDTANGCRDSPAGYSQRVVEEMKERWRCFNAYLCTNWPLRSAMPMRRFRQISYVGRICVH</sequence>
<dbReference type="STRING" id="157910.SAMN05445850_0690"/>
<gene>
    <name evidence="1" type="ORF">SAMN05445850_0690</name>
</gene>
<keyword evidence="2" id="KW-1185">Reference proteome</keyword>